<sequence length="163" mass="18987">MATELPTPFQVFRITSPAPKPLKSKFLELPRELRDIIYTYALEDIPLLERQHAPKCQFSDPNAYFLTPPAVKVYTPRETWIPRRTEAVDKCRRTCVVRQGLGLWTVSKQVYAEVAQVWSPLVLHLTFLHTEDMLDVLENHPPATLSQIETLDFQNLWGDHQYR</sequence>
<dbReference type="AlphaFoldDB" id="A0A2S6C7I1"/>
<dbReference type="PANTHER" id="PTHR42085">
    <property type="entry name" value="F-BOX DOMAIN-CONTAINING PROTEIN"/>
    <property type="match status" value="1"/>
</dbReference>
<dbReference type="EMBL" id="PNEN01000533">
    <property type="protein sequence ID" value="PPJ55698.1"/>
    <property type="molecule type" value="Genomic_DNA"/>
</dbReference>
<name>A0A2S6C7I1_9PEZI</name>
<comment type="caution">
    <text evidence="1">The sequence shown here is derived from an EMBL/GenBank/DDBJ whole genome shotgun (WGS) entry which is preliminary data.</text>
</comment>
<evidence type="ECO:0000313" key="2">
    <source>
        <dbReference type="Proteomes" id="UP000237631"/>
    </source>
</evidence>
<dbReference type="PANTHER" id="PTHR42085:SF2">
    <property type="entry name" value="F-BOX DOMAIN-CONTAINING PROTEIN"/>
    <property type="match status" value="1"/>
</dbReference>
<gene>
    <name evidence="1" type="ORF">CBER1_10109</name>
</gene>
<accession>A0A2S6C7I1</accession>
<dbReference type="OrthoDB" id="5272396at2759"/>
<keyword evidence="2" id="KW-1185">Reference proteome</keyword>
<evidence type="ECO:0008006" key="3">
    <source>
        <dbReference type="Google" id="ProtNLM"/>
    </source>
</evidence>
<protein>
    <recommendedName>
        <fullName evidence="3">F-box domain-containing protein</fullName>
    </recommendedName>
</protein>
<proteinExistence type="predicted"/>
<evidence type="ECO:0000313" key="1">
    <source>
        <dbReference type="EMBL" id="PPJ55698.1"/>
    </source>
</evidence>
<reference evidence="2" key="1">
    <citation type="journal article" date="2017" name="bioRxiv">
        <title>Conservation of a gene cluster reveals novel cercosporin biosynthetic mechanisms and extends production to the genus Colletotrichum.</title>
        <authorList>
            <person name="de Jonge R."/>
            <person name="Ebert M.K."/>
            <person name="Huitt-Roehl C.R."/>
            <person name="Pal P."/>
            <person name="Suttle J.C."/>
            <person name="Spanner R.E."/>
            <person name="Neubauer J.D."/>
            <person name="Jurick W.M.II."/>
            <person name="Stott K.A."/>
            <person name="Secor G.A."/>
            <person name="Thomma B.P.H.J."/>
            <person name="Van de Peer Y."/>
            <person name="Townsend C.A."/>
            <person name="Bolton M.D."/>
        </authorList>
    </citation>
    <scope>NUCLEOTIDE SEQUENCE [LARGE SCALE GENOMIC DNA]</scope>
    <source>
        <strain evidence="2">CBS538.71</strain>
    </source>
</reference>
<dbReference type="Proteomes" id="UP000237631">
    <property type="component" value="Unassembled WGS sequence"/>
</dbReference>
<dbReference type="InterPro" id="IPR038883">
    <property type="entry name" value="AN11006-like"/>
</dbReference>
<organism evidence="1 2">
    <name type="scientific">Cercospora berteroae</name>
    <dbReference type="NCBI Taxonomy" id="357750"/>
    <lineage>
        <taxon>Eukaryota</taxon>
        <taxon>Fungi</taxon>
        <taxon>Dikarya</taxon>
        <taxon>Ascomycota</taxon>
        <taxon>Pezizomycotina</taxon>
        <taxon>Dothideomycetes</taxon>
        <taxon>Dothideomycetidae</taxon>
        <taxon>Mycosphaerellales</taxon>
        <taxon>Mycosphaerellaceae</taxon>
        <taxon>Cercospora</taxon>
    </lineage>
</organism>